<dbReference type="AlphaFoldDB" id="I4I0H9"/>
<evidence type="ECO:0000313" key="3">
    <source>
        <dbReference type="EMBL" id="CCI27803.1"/>
    </source>
</evidence>
<evidence type="ECO:0000256" key="2">
    <source>
        <dbReference type="SAM" id="MobiDB-lite"/>
    </source>
</evidence>
<evidence type="ECO:0000256" key="1">
    <source>
        <dbReference type="SAM" id="Coils"/>
    </source>
</evidence>
<name>I4I0H9_MICAE</name>
<evidence type="ECO:0000313" key="4">
    <source>
        <dbReference type="Proteomes" id="UP000005291"/>
    </source>
</evidence>
<comment type="caution">
    <text evidence="3">The sequence shown here is derived from an EMBL/GenBank/DDBJ whole genome shotgun (WGS) entry which is preliminary data.</text>
</comment>
<protein>
    <submittedName>
        <fullName evidence="3">Uncharacterized protein</fullName>
    </submittedName>
</protein>
<sequence length="208" mass="22411">MLFASKINFVNATIANISHEIEDLQARIEALRIEKLELEQYQQQLGSAENASESAIEQVRTALAMIKAISPDEKATFKDALISLFEDADIPLLASADPDPDPNPSDDAIEDANAERSQSEIETSPNGNGHNGNGHNGHNGNGHETIDIEALEIGVSDLTASLNKLGINDLRKLAKKHQLDCKGAKFILIHRLIEAGISEADLADLVAS</sequence>
<dbReference type="HOGENOM" id="CLU_1319704_0_0_3"/>
<feature type="coiled-coil region" evidence="1">
    <location>
        <begin position="7"/>
        <end position="58"/>
    </location>
</feature>
<accession>I4I0H9</accession>
<organism evidence="3 4">
    <name type="scientific">Microcystis aeruginosa PCC 9808</name>
    <dbReference type="NCBI Taxonomy" id="1160284"/>
    <lineage>
        <taxon>Bacteria</taxon>
        <taxon>Bacillati</taxon>
        <taxon>Cyanobacteriota</taxon>
        <taxon>Cyanophyceae</taxon>
        <taxon>Oscillatoriophycideae</taxon>
        <taxon>Chroococcales</taxon>
        <taxon>Microcystaceae</taxon>
        <taxon>Microcystis</taxon>
    </lineage>
</organism>
<dbReference type="SUPFAM" id="SSF56954">
    <property type="entry name" value="Outer membrane efflux proteins (OEP)"/>
    <property type="match status" value="1"/>
</dbReference>
<reference evidence="3 4" key="1">
    <citation type="submission" date="2012-04" db="EMBL/GenBank/DDBJ databases">
        <authorList>
            <person name="Genoscope - CEA"/>
        </authorList>
    </citation>
    <scope>NUCLEOTIDE SEQUENCE [LARGE SCALE GENOMIC DNA]</scope>
    <source>
        <strain evidence="3 4">9808</strain>
    </source>
</reference>
<dbReference type="RefSeq" id="WP_002795145.1">
    <property type="nucleotide sequence ID" value="NZ_HE973606.1"/>
</dbReference>
<proteinExistence type="predicted"/>
<gene>
    <name evidence="3" type="ORF">MICAG_3650001</name>
</gene>
<keyword evidence="1" id="KW-0175">Coiled coil</keyword>
<dbReference type="Proteomes" id="UP000005291">
    <property type="component" value="Unassembled WGS sequence"/>
</dbReference>
<feature type="region of interest" description="Disordered" evidence="2">
    <location>
        <begin position="92"/>
        <end position="143"/>
    </location>
</feature>
<feature type="compositionally biased region" description="Gly residues" evidence="2">
    <location>
        <begin position="129"/>
        <end position="140"/>
    </location>
</feature>
<dbReference type="EMBL" id="CAIN01000296">
    <property type="protein sequence ID" value="CCI27803.1"/>
    <property type="molecule type" value="Genomic_DNA"/>
</dbReference>